<keyword evidence="2" id="KW-0812">Transmembrane</keyword>
<evidence type="ECO:0000256" key="2">
    <source>
        <dbReference type="SAM" id="Phobius"/>
    </source>
</evidence>
<dbReference type="EMBL" id="LN890945">
    <property type="protein sequence ID" value="CUS15585.1"/>
    <property type="molecule type" value="Genomic_DNA"/>
</dbReference>
<feature type="transmembrane region" description="Helical" evidence="2">
    <location>
        <begin position="92"/>
        <end position="115"/>
    </location>
</feature>
<keyword evidence="2" id="KW-0472">Membrane</keyword>
<evidence type="ECO:0000313" key="4">
    <source>
        <dbReference type="Proteomes" id="UP001412239"/>
    </source>
</evidence>
<proteinExistence type="predicted"/>
<gene>
    <name evidence="3" type="ORF">GSTUAT00000288001</name>
</gene>
<feature type="transmembrane region" description="Helical" evidence="2">
    <location>
        <begin position="451"/>
        <end position="470"/>
    </location>
</feature>
<keyword evidence="4" id="KW-1185">Reference proteome</keyword>
<sequence length="617" mass="68632">MPYHHILPKRFDGRPTLPNSNSVGESLIEGSKKRPLKPFNSKNQSHRNIVVLVQRFFLTSFSLASLVVSLWAFSRIHQLSKWEQRSFNTLSILLTAIASLGLGSLLGHLGSMLRWPLLARTMYQMQDVDSILGMSPPAGSMRLIKRHIREWRISRTTFIVTAYLVANLFGRLSVAVFGLAYNMTDETGIRYPILATDWTSALWTGKIFPGGDGDTNTETGDSGSQFKLGDDISPYLESDLQVRNATLKVGKNTVEYSYDLKDFNGGYTTPSNRTVHSTVNCSLIQVGDGQYWRWGNGNRTGPFSWGEEGSLEVVSEILRFSNQTDTVQFAMTDWVSFLDFLGGSGVYPQIYIVCEEVAWECWPTLTETVGGNESQHVPPHERIFHPTELYRLLTVGSGDYEDFTEGNGGHYVYMNVFGRTLNRPSADDGAIALCSHLFGNSPRDEVARKSYALWVSGLVARLPILAIIHANNDLPKYARGPHPNQTTGTAYLHTNLEVNWARVVLIAVGITGGQILAILAVLGYCRGVYTRDDSHLATAEILKTVINRFDDGKLMTGEELATSLDDVLKEPVRYGTREGPDGGPPEVDLASGLDTKFPSFPKKRRLRRNIDLRVPES</sequence>
<feature type="transmembrane region" description="Helical" evidence="2">
    <location>
        <begin position="49"/>
        <end position="72"/>
    </location>
</feature>
<keyword evidence="2" id="KW-1133">Transmembrane helix</keyword>
<reference evidence="3" key="1">
    <citation type="submission" date="2015-10" db="EMBL/GenBank/DDBJ databases">
        <authorList>
            <person name="Regsiter A."/>
            <person name="william w."/>
        </authorList>
    </citation>
    <scope>NUCLEOTIDE SEQUENCE</scope>
    <source>
        <strain evidence="3">Montdore</strain>
    </source>
</reference>
<feature type="region of interest" description="Disordered" evidence="1">
    <location>
        <begin position="574"/>
        <end position="599"/>
    </location>
</feature>
<protein>
    <submittedName>
        <fullName evidence="3">Uncharacterized protein</fullName>
    </submittedName>
</protein>
<feature type="transmembrane region" description="Helical" evidence="2">
    <location>
        <begin position="500"/>
        <end position="525"/>
    </location>
</feature>
<accession>A0A292Q9E5</accession>
<dbReference type="Proteomes" id="UP001412239">
    <property type="component" value="Unassembled WGS sequence"/>
</dbReference>
<evidence type="ECO:0000256" key="1">
    <source>
        <dbReference type="SAM" id="MobiDB-lite"/>
    </source>
</evidence>
<organism evidence="3 4">
    <name type="scientific">Tuber aestivum</name>
    <name type="common">summer truffle</name>
    <dbReference type="NCBI Taxonomy" id="59557"/>
    <lineage>
        <taxon>Eukaryota</taxon>
        <taxon>Fungi</taxon>
        <taxon>Dikarya</taxon>
        <taxon>Ascomycota</taxon>
        <taxon>Pezizomycotina</taxon>
        <taxon>Pezizomycetes</taxon>
        <taxon>Pezizales</taxon>
        <taxon>Tuberaceae</taxon>
        <taxon>Tuber</taxon>
    </lineage>
</organism>
<name>A0A292Q9E5_9PEZI</name>
<evidence type="ECO:0000313" key="3">
    <source>
        <dbReference type="EMBL" id="CUS15585.1"/>
    </source>
</evidence>
<dbReference type="AlphaFoldDB" id="A0A292Q9E5"/>